<dbReference type="AlphaFoldDB" id="A0A5N0V1X1"/>
<dbReference type="EMBL" id="VMNW02000027">
    <property type="protein sequence ID" value="KAA9159758.1"/>
    <property type="molecule type" value="Genomic_DNA"/>
</dbReference>
<dbReference type="Pfam" id="PF13376">
    <property type="entry name" value="OmdA"/>
    <property type="match status" value="1"/>
</dbReference>
<sequence length="148" mass="16552">MRFRAELRLNGKTATGIPVPDEVVASLGSRRPAVRVTINGHSYRSTVSSMRGEFLLPVSAENRQAAGISAGDEVDVELRPDTEPREVEVPADLASALAGDTEARGFFESLSYSHKRAYTLWIDDAKKPETRQRRVTQALQMLREKRRR</sequence>
<proteinExistence type="predicted"/>
<protein>
    <submittedName>
        <fullName evidence="1">DUF1905 domain-containing protein</fullName>
    </submittedName>
</protein>
<keyword evidence="2" id="KW-1185">Reference proteome</keyword>
<comment type="caution">
    <text evidence="1">The sequence shown here is derived from an EMBL/GenBank/DDBJ whole genome shotgun (WGS) entry which is preliminary data.</text>
</comment>
<reference evidence="1" key="1">
    <citation type="submission" date="2019-09" db="EMBL/GenBank/DDBJ databases">
        <authorList>
            <person name="Teo W.F.A."/>
            <person name="Duangmal K."/>
        </authorList>
    </citation>
    <scope>NUCLEOTIDE SEQUENCE [LARGE SCALE GENOMIC DNA]</scope>
    <source>
        <strain evidence="1">K81G1</strain>
    </source>
</reference>
<dbReference type="OrthoDB" id="2604865at2"/>
<name>A0A5N0V1X1_9PSEU</name>
<gene>
    <name evidence="1" type="ORF">FPZ12_019195</name>
</gene>
<dbReference type="Gene3D" id="2.40.30.100">
    <property type="entry name" value="AF2212/PG0164-like"/>
    <property type="match status" value="1"/>
</dbReference>
<dbReference type="SUPFAM" id="SSF141694">
    <property type="entry name" value="AF2212/PG0164-like"/>
    <property type="match status" value="1"/>
</dbReference>
<dbReference type="Pfam" id="PF08922">
    <property type="entry name" value="DUF1905"/>
    <property type="match status" value="1"/>
</dbReference>
<dbReference type="InterPro" id="IPR015018">
    <property type="entry name" value="DUF1905"/>
</dbReference>
<accession>A0A5N0V1X1</accession>
<dbReference type="InterPro" id="IPR037079">
    <property type="entry name" value="AF2212/PG0164-like_sf"/>
</dbReference>
<dbReference type="RefSeq" id="WP_144746843.1">
    <property type="nucleotide sequence ID" value="NZ_VMNW02000027.1"/>
</dbReference>
<dbReference type="Proteomes" id="UP000319769">
    <property type="component" value="Unassembled WGS sequence"/>
</dbReference>
<evidence type="ECO:0000313" key="2">
    <source>
        <dbReference type="Proteomes" id="UP000319769"/>
    </source>
</evidence>
<evidence type="ECO:0000313" key="1">
    <source>
        <dbReference type="EMBL" id="KAA9159758.1"/>
    </source>
</evidence>
<organism evidence="1 2">
    <name type="scientific">Amycolatopsis acidicola</name>
    <dbReference type="NCBI Taxonomy" id="2596893"/>
    <lineage>
        <taxon>Bacteria</taxon>
        <taxon>Bacillati</taxon>
        <taxon>Actinomycetota</taxon>
        <taxon>Actinomycetes</taxon>
        <taxon>Pseudonocardiales</taxon>
        <taxon>Pseudonocardiaceae</taxon>
        <taxon>Amycolatopsis</taxon>
    </lineage>
</organism>